<keyword evidence="1" id="KW-0378">Hydrolase</keyword>
<dbReference type="Proteomes" id="UP000253104">
    <property type="component" value="Chromosome mHSR5_A"/>
</dbReference>
<dbReference type="GO" id="GO:0016787">
    <property type="term" value="F:hydrolase activity"/>
    <property type="evidence" value="ECO:0007669"/>
    <property type="project" value="UniProtKB-KW"/>
</dbReference>
<reference evidence="1 2" key="1">
    <citation type="journal article" date="2018" name="ISME J.">
        <title>Involvement of Burkholderiaceae and sulfurous volatiles in disease-suppressive soils.</title>
        <authorList>
            <person name="Carrion V.J."/>
            <person name="Cordovez V."/>
            <person name="Tyc O."/>
            <person name="Etalo D.W."/>
            <person name="de Bruijn I."/>
            <person name="de Jager V.C."/>
            <person name="Medema M.H."/>
            <person name="Eberl L."/>
            <person name="Raaijmakers J.M."/>
        </authorList>
    </citation>
    <scope>NUCLEOTIDE SEQUENCE [LARGE SCALE GENOMIC DNA]</scope>
    <source>
        <strain evidence="2">mHSR5</strain>
    </source>
</reference>
<dbReference type="SUPFAM" id="SSF110296">
    <property type="entry name" value="Oligoxyloglucan reducing end-specific cellobiohydrolase"/>
    <property type="match status" value="1"/>
</dbReference>
<dbReference type="EMBL" id="CP024902">
    <property type="protein sequence ID" value="AXF22327.1"/>
    <property type="molecule type" value="Genomic_DNA"/>
</dbReference>
<dbReference type="RefSeq" id="WP_114178623.1">
    <property type="nucleotide sequence ID" value="NZ_CP024902.1"/>
</dbReference>
<protein>
    <submittedName>
        <fullName evidence="1">Glycosyl hydrolase</fullName>
    </submittedName>
</protein>
<accession>A0A2Z5N0M2</accession>
<dbReference type="AlphaFoldDB" id="A0A2Z5N0M2"/>
<name>A0A2Z5N0M2_BURPY</name>
<evidence type="ECO:0000313" key="2">
    <source>
        <dbReference type="Proteomes" id="UP000253104"/>
    </source>
</evidence>
<organism evidence="1 2">
    <name type="scientific">Burkholderia pyrrocinia</name>
    <name type="common">Pseudomonas pyrrocinia</name>
    <dbReference type="NCBI Taxonomy" id="60550"/>
    <lineage>
        <taxon>Bacteria</taxon>
        <taxon>Pseudomonadati</taxon>
        <taxon>Pseudomonadota</taxon>
        <taxon>Betaproteobacteria</taxon>
        <taxon>Burkholderiales</taxon>
        <taxon>Burkholderiaceae</taxon>
        <taxon>Burkholderia</taxon>
        <taxon>Burkholderia cepacia complex</taxon>
    </lineage>
</organism>
<dbReference type="OrthoDB" id="9813892at2"/>
<evidence type="ECO:0000313" key="1">
    <source>
        <dbReference type="EMBL" id="AXF22327.1"/>
    </source>
</evidence>
<dbReference type="Gene3D" id="2.130.10.10">
    <property type="entry name" value="YVTN repeat-like/Quinoprotein amine dehydrogenase"/>
    <property type="match status" value="1"/>
</dbReference>
<dbReference type="InterPro" id="IPR015943">
    <property type="entry name" value="WD40/YVTN_repeat-like_dom_sf"/>
</dbReference>
<gene>
    <name evidence="1" type="ORF">CUJ89_14705</name>
</gene>
<sequence length="386" mass="42870">MTTGWETVSTSFMPGGGNFRIKGNEAMSVTLAMPEVTFKPASESKDPQRAEPAETWMNDTSELLNRMTINFYRGTLDGGMQHHFQQPGQNSAWWYSKDWGTQFISTLWIDYKSPDTPDGFAPRVTKLWKSSNGGQTWGQLTWPENRNIDRLLFLDPQRGYAVGGGPHVWRTSDGGNTWQAIEIPVSARDADKPYKNFKAVNLGPEGVLRVAYYVEQTAGAPARSVVDRLAWEQHAFVTDTALPGQVVTALDTTPGPASRYSLYTLSRLDKPQNGEVRDNGRRTGAISTWTSDHPESVQQLRTFDEKLRLDSLSVGRDGLLLVYATDPNTGSDGRGGGAPIDLTFSSTDSGKSWDQTTDKTAQGGYFDAQTNTLYWLHAFTLMKRTF</sequence>
<proteinExistence type="predicted"/>